<sequence length="723" mass="82116">MIGLFRTSVLVFLGLPLLSWGFSPTDFSFRSSLESTQRRDNRVCGGLSFLKRRNQEASEGGLGLDLTALKAAKLDQYGEEISEFQSTSTRYFGDGKNLHEAFADAVSQLDQVKPTVCVVYNFGLDHATILKAANRNVATEKCPLYILDGYSYTDMETNTTINFNRVLGSEAPDYNDWKENPFDTKKVSKEIYEDAKQPILPPWRKSQADHAKWTESVMKMGPEERMKAIGEEENKWYELFGFSKQKEGDNEKISVDEKKIEALWEGALRRLPYAYRETATPEEKAEWISQIKDFIGTEGFQEVLKEAGGEIEGMDLSDEGIAAFIEESRKDLLNCTQAEFTAAVLAELGVEGYDPNKEHPIWDAWIRESLAENCTFLPAKPDEKQKQKLPCGPFSLSEAASMERIERPDLVGTPFSATWKPSIGAVVGVLSSSITVDKEKWDFVEAKKMGKRVPAMSVMGPVKPLQLMAWNWDPSRGKIANKDEIETEDWKTIEEHFISHLKGRWIPFMFDNSWQAGWTSSIVKYPPGIRGKPRTVSQAEETSFFTVMAEHSSFYAVPKGRPGSNPALIALTGENVEEDLLDHMSKEGKEEILKQALKSFEENEKELGKDIKVPSIDEIEGLTDKQKEIFKAVGLEEAVQDKLREFNAKVFESDEDRKKYAAEARKIMDKMFEEKKKKFLRKRRAKEEKARKVDESLKRKGIEVTDADLIHFIEKIQEGMPQQ</sequence>
<dbReference type="AlphaFoldDB" id="A0A0G4GLG7"/>
<dbReference type="EMBL" id="CDMZ01001326">
    <property type="protein sequence ID" value="CEM30901.1"/>
    <property type="molecule type" value="Genomic_DNA"/>
</dbReference>
<protein>
    <submittedName>
        <fullName evidence="2">Uncharacterized protein</fullName>
    </submittedName>
</protein>
<organism evidence="2">
    <name type="scientific">Chromera velia CCMP2878</name>
    <dbReference type="NCBI Taxonomy" id="1169474"/>
    <lineage>
        <taxon>Eukaryota</taxon>
        <taxon>Sar</taxon>
        <taxon>Alveolata</taxon>
        <taxon>Colpodellida</taxon>
        <taxon>Chromeraceae</taxon>
        <taxon>Chromera</taxon>
    </lineage>
</organism>
<feature type="signal peptide" evidence="1">
    <location>
        <begin position="1"/>
        <end position="21"/>
    </location>
</feature>
<accession>A0A0G4GLG7</accession>
<keyword evidence="1" id="KW-0732">Signal</keyword>
<name>A0A0G4GLG7_9ALVE</name>
<proteinExistence type="predicted"/>
<evidence type="ECO:0000313" key="2">
    <source>
        <dbReference type="EMBL" id="CEM30901.1"/>
    </source>
</evidence>
<feature type="chain" id="PRO_5005190656" evidence="1">
    <location>
        <begin position="22"/>
        <end position="723"/>
    </location>
</feature>
<reference evidence="2" key="1">
    <citation type="submission" date="2014-11" db="EMBL/GenBank/DDBJ databases">
        <authorList>
            <person name="Otto D Thomas"/>
            <person name="Naeem Raeece"/>
        </authorList>
    </citation>
    <scope>NUCLEOTIDE SEQUENCE</scope>
</reference>
<evidence type="ECO:0000256" key="1">
    <source>
        <dbReference type="SAM" id="SignalP"/>
    </source>
</evidence>
<dbReference type="VEuPathDB" id="CryptoDB:Cvel_692"/>
<gene>
    <name evidence="2" type="ORF">Cvel_692</name>
</gene>